<dbReference type="Gene3D" id="3.40.190.10">
    <property type="entry name" value="Periplasmic binding protein-like II"/>
    <property type="match status" value="2"/>
</dbReference>
<keyword evidence="2 4" id="KW-0479">Metal-binding</keyword>
<dbReference type="RefSeq" id="WP_168886630.1">
    <property type="nucleotide sequence ID" value="NZ_JABAHY010000002.1"/>
</dbReference>
<dbReference type="GO" id="GO:0030973">
    <property type="term" value="F:molybdate ion binding"/>
    <property type="evidence" value="ECO:0007669"/>
    <property type="project" value="TreeGrafter"/>
</dbReference>
<keyword evidence="4" id="KW-0500">Molybdenum</keyword>
<evidence type="ECO:0000256" key="2">
    <source>
        <dbReference type="ARBA" id="ARBA00022723"/>
    </source>
</evidence>
<dbReference type="PIRSF" id="PIRSF004846">
    <property type="entry name" value="ModA"/>
    <property type="match status" value="1"/>
</dbReference>
<dbReference type="Pfam" id="PF13531">
    <property type="entry name" value="SBP_bac_11"/>
    <property type="match status" value="1"/>
</dbReference>
<feature type="binding site" evidence="4">
    <location>
        <position position="62"/>
    </location>
    <ligand>
        <name>molybdate</name>
        <dbReference type="ChEBI" id="CHEBI:36264"/>
    </ligand>
</feature>
<feature type="binding site" evidence="4">
    <location>
        <position position="165"/>
    </location>
    <ligand>
        <name>molybdate</name>
        <dbReference type="ChEBI" id="CHEBI:36264"/>
    </ligand>
</feature>
<evidence type="ECO:0000256" key="1">
    <source>
        <dbReference type="ARBA" id="ARBA00009175"/>
    </source>
</evidence>
<dbReference type="NCBIfam" id="TIGR01256">
    <property type="entry name" value="modA"/>
    <property type="match status" value="1"/>
</dbReference>
<dbReference type="GO" id="GO:0046872">
    <property type="term" value="F:metal ion binding"/>
    <property type="evidence" value="ECO:0007669"/>
    <property type="project" value="UniProtKB-KW"/>
</dbReference>
<dbReference type="SUPFAM" id="SSF53850">
    <property type="entry name" value="Periplasmic binding protein-like II"/>
    <property type="match status" value="1"/>
</dbReference>
<dbReference type="EMBL" id="JABAHY010000002">
    <property type="protein sequence ID" value="NLS09136.1"/>
    <property type="molecule type" value="Genomic_DNA"/>
</dbReference>
<comment type="similarity">
    <text evidence="1">Belongs to the bacterial solute-binding protein ModA family.</text>
</comment>
<comment type="caution">
    <text evidence="5">The sequence shown here is derived from an EMBL/GenBank/DDBJ whole genome shotgun (WGS) entry which is preliminary data.</text>
</comment>
<dbReference type="InterPro" id="IPR005950">
    <property type="entry name" value="ModA"/>
</dbReference>
<protein>
    <submittedName>
        <fullName evidence="5">Molybdate ABC transporter substrate-binding protein</fullName>
    </submittedName>
</protein>
<dbReference type="PANTHER" id="PTHR30632:SF0">
    <property type="entry name" value="SULFATE-BINDING PROTEIN"/>
    <property type="match status" value="1"/>
</dbReference>
<evidence type="ECO:0000313" key="6">
    <source>
        <dbReference type="Proteomes" id="UP000523139"/>
    </source>
</evidence>
<sequence length="250" mass="25779">MRRSSALISTICAPALVLGCADDDDAELQVFAAASLHSVLAEIAEIYTEETGTEVQINAAGSSTLVEQLSHGAAADVLATADETTMEQAVESGLTSGDPEVFAANHLVLITPPGNPAEVQGLSDLQDSAVDTVVCTPQVPCGAATARLADSAEVGIQAVSEETSVTDVLGRVRSQEADAGLVYATDALQAVGEVEALELPGAAEDPNYYPVALLEGASSAEAGMEFIDFLLTNEQAQQILQEAGFTEVDR</sequence>
<reference evidence="5 6" key="1">
    <citation type="submission" date="2020-04" db="EMBL/GenBank/DDBJ databases">
        <title>Nesterenkonia sp. nov., isolated from marine sediment.</title>
        <authorList>
            <person name="Zhang G."/>
        </authorList>
    </citation>
    <scope>NUCLEOTIDE SEQUENCE [LARGE SCALE GENOMIC DNA]</scope>
    <source>
        <strain evidence="5 6">MY13</strain>
    </source>
</reference>
<proteinExistence type="inferred from homology"/>
<evidence type="ECO:0000313" key="5">
    <source>
        <dbReference type="EMBL" id="NLS09136.1"/>
    </source>
</evidence>
<organism evidence="5 6">
    <name type="scientific">Nesterenkonia sedimenti</name>
    <dbReference type="NCBI Taxonomy" id="1463632"/>
    <lineage>
        <taxon>Bacteria</taxon>
        <taxon>Bacillati</taxon>
        <taxon>Actinomycetota</taxon>
        <taxon>Actinomycetes</taxon>
        <taxon>Micrococcales</taxon>
        <taxon>Micrococcaceae</taxon>
        <taxon>Nesterenkonia</taxon>
    </lineage>
</organism>
<evidence type="ECO:0000256" key="3">
    <source>
        <dbReference type="ARBA" id="ARBA00022729"/>
    </source>
</evidence>
<accession>A0A7X8TIG4</accession>
<feature type="binding site" evidence="4">
    <location>
        <position position="35"/>
    </location>
    <ligand>
        <name>molybdate</name>
        <dbReference type="ChEBI" id="CHEBI:36264"/>
    </ligand>
</feature>
<keyword evidence="3" id="KW-0732">Signal</keyword>
<dbReference type="Proteomes" id="UP000523139">
    <property type="component" value="Unassembled WGS sequence"/>
</dbReference>
<keyword evidence="6" id="KW-1185">Reference proteome</keyword>
<name>A0A7X8TIG4_9MICC</name>
<dbReference type="GO" id="GO:0015689">
    <property type="term" value="P:molybdate ion transport"/>
    <property type="evidence" value="ECO:0007669"/>
    <property type="project" value="InterPro"/>
</dbReference>
<dbReference type="InterPro" id="IPR050682">
    <property type="entry name" value="ModA/WtpA"/>
</dbReference>
<dbReference type="PANTHER" id="PTHR30632">
    <property type="entry name" value="MOLYBDATE-BINDING PERIPLASMIC PROTEIN"/>
    <property type="match status" value="1"/>
</dbReference>
<dbReference type="AlphaFoldDB" id="A0A7X8TIG4"/>
<gene>
    <name evidence="5" type="primary">modA</name>
    <name evidence="5" type="ORF">HGQ17_03770</name>
</gene>
<dbReference type="PROSITE" id="PS51257">
    <property type="entry name" value="PROKAR_LIPOPROTEIN"/>
    <property type="match status" value="1"/>
</dbReference>
<feature type="binding site" evidence="4">
    <location>
        <position position="183"/>
    </location>
    <ligand>
        <name>molybdate</name>
        <dbReference type="ChEBI" id="CHEBI:36264"/>
    </ligand>
</feature>
<evidence type="ECO:0000256" key="4">
    <source>
        <dbReference type="PIRSR" id="PIRSR004846-1"/>
    </source>
</evidence>